<evidence type="ECO:0000259" key="1">
    <source>
        <dbReference type="Pfam" id="PF01965"/>
    </source>
</evidence>
<dbReference type="InterPro" id="IPR029062">
    <property type="entry name" value="Class_I_gatase-like"/>
</dbReference>
<accession>A0ABP8BBJ5</accession>
<dbReference type="Gene3D" id="3.40.50.880">
    <property type="match status" value="1"/>
</dbReference>
<proteinExistence type="predicted"/>
<name>A0ABP8BBJ5_9SPHI</name>
<evidence type="ECO:0000313" key="2">
    <source>
        <dbReference type="EMBL" id="GAA4202897.1"/>
    </source>
</evidence>
<dbReference type="PANTHER" id="PTHR43130:SF3">
    <property type="entry name" value="HTH-TYPE TRANSCRIPTIONAL REGULATOR RV1931C"/>
    <property type="match status" value="1"/>
</dbReference>
<dbReference type="InterPro" id="IPR052158">
    <property type="entry name" value="INH-QAR"/>
</dbReference>
<dbReference type="RefSeq" id="WP_344851169.1">
    <property type="nucleotide sequence ID" value="NZ_BAABBY010000004.1"/>
</dbReference>
<feature type="domain" description="DJ-1/PfpI" evidence="1">
    <location>
        <begin position="7"/>
        <end position="177"/>
    </location>
</feature>
<keyword evidence="3" id="KW-1185">Reference proteome</keyword>
<dbReference type="Proteomes" id="UP001501772">
    <property type="component" value="Unassembled WGS sequence"/>
</dbReference>
<dbReference type="InterPro" id="IPR002818">
    <property type="entry name" value="DJ-1/PfpI"/>
</dbReference>
<reference evidence="3" key="1">
    <citation type="journal article" date="2019" name="Int. J. Syst. Evol. Microbiol.">
        <title>The Global Catalogue of Microorganisms (GCM) 10K type strain sequencing project: providing services to taxonomists for standard genome sequencing and annotation.</title>
        <authorList>
            <consortium name="The Broad Institute Genomics Platform"/>
            <consortium name="The Broad Institute Genome Sequencing Center for Infectious Disease"/>
            <person name="Wu L."/>
            <person name="Ma J."/>
        </authorList>
    </citation>
    <scope>NUCLEOTIDE SEQUENCE [LARGE SCALE GENOMIC DNA]</scope>
    <source>
        <strain evidence="3">JCM 17626</strain>
    </source>
</reference>
<dbReference type="CDD" id="cd03139">
    <property type="entry name" value="GATase1_PfpI_2"/>
    <property type="match status" value="1"/>
</dbReference>
<evidence type="ECO:0000313" key="3">
    <source>
        <dbReference type="Proteomes" id="UP001501772"/>
    </source>
</evidence>
<sequence>MDKKINVAVLIYPGVELIDMNGPLDVFVKANRYNQDKYHVFTVAESPRKIKSERLVVNITPDFTLKNCPQPDIIVIPGQIMPEGSALSFGSGSPKLINWIIGQAKHPEVVIMSVCVGVYILAKTGLLSKKNATTHWAAIEDIQKEYPDISFIKNERYVADGNFVTTGGVTSGIDGALYLVGKLDGLKIAQEVADIMVYNRDAPLPPDTILP</sequence>
<dbReference type="SUPFAM" id="SSF52317">
    <property type="entry name" value="Class I glutamine amidotransferase-like"/>
    <property type="match status" value="1"/>
</dbReference>
<dbReference type="PANTHER" id="PTHR43130">
    <property type="entry name" value="ARAC-FAMILY TRANSCRIPTIONAL REGULATOR"/>
    <property type="match status" value="1"/>
</dbReference>
<comment type="caution">
    <text evidence="2">The sequence shown here is derived from an EMBL/GenBank/DDBJ whole genome shotgun (WGS) entry which is preliminary data.</text>
</comment>
<organism evidence="2 3">
    <name type="scientific">Pedobacter jeongneungensis</name>
    <dbReference type="NCBI Taxonomy" id="947309"/>
    <lineage>
        <taxon>Bacteria</taxon>
        <taxon>Pseudomonadati</taxon>
        <taxon>Bacteroidota</taxon>
        <taxon>Sphingobacteriia</taxon>
        <taxon>Sphingobacteriales</taxon>
        <taxon>Sphingobacteriaceae</taxon>
        <taxon>Pedobacter</taxon>
    </lineage>
</organism>
<dbReference type="Pfam" id="PF01965">
    <property type="entry name" value="DJ-1_PfpI"/>
    <property type="match status" value="1"/>
</dbReference>
<gene>
    <name evidence="2" type="ORF">GCM10022289_18370</name>
</gene>
<protein>
    <submittedName>
        <fullName evidence="2">DJ-1/PfpI family protein</fullName>
    </submittedName>
</protein>
<dbReference type="EMBL" id="BAABBY010000004">
    <property type="protein sequence ID" value="GAA4202897.1"/>
    <property type="molecule type" value="Genomic_DNA"/>
</dbReference>